<reference evidence="3 4" key="1">
    <citation type="journal article" date="2017" name="Antonie Van Leeuwenhoek">
        <title>Rhizobium rhizosphaerae sp. nov., a novel species isolated from rice rhizosphere.</title>
        <authorList>
            <person name="Zhao J.J."/>
            <person name="Zhang J."/>
            <person name="Zhang R.J."/>
            <person name="Zhang C.W."/>
            <person name="Yin H.Q."/>
            <person name="Zhang X.X."/>
        </authorList>
    </citation>
    <scope>NUCLEOTIDE SEQUENCE [LARGE SCALE GENOMIC DNA]</scope>
    <source>
        <strain evidence="3 4">E3</strain>
    </source>
</reference>
<sequence length="289" mass="30188">MNKKIVKGVRSLLLAGALAVSSNVTTAAEILVVDEGGRLSGGGWTTLFQDTFGDTLTVISSWGSAPTDMSAYDVVWDGGFSSNPGATVAQNVIDFVNGGGGFYGQTERPCCETHNAWVQSIFMELTGDTAMQFGGAGDSPSGATGTFLTPDTTILIEPNDIRSTTFDISAPGQLFVSDPSKVFAAQVADNGFNIGVAYATSDLVNNAGRIVTISDIDWLSGISDDEARALENIRSFLLAGESLPPGCGQNPNLPECQNPGEPGIPMPEPSTLAALALGLLGFRMVKRRK</sequence>
<evidence type="ECO:0000313" key="3">
    <source>
        <dbReference type="EMBL" id="GAC16292.1"/>
    </source>
</evidence>
<feature type="signal peptide" evidence="1">
    <location>
        <begin position="1"/>
        <end position="27"/>
    </location>
</feature>
<name>K6YDS2_9ALTE</name>
<feature type="chain" id="PRO_5003899979" description="Ice-binding protein C-terminal domain-containing protein" evidence="1">
    <location>
        <begin position="28"/>
        <end position="289"/>
    </location>
</feature>
<organism evidence="3 4">
    <name type="scientific">Aliiglaciecola lipolytica E3</name>
    <dbReference type="NCBI Taxonomy" id="1127673"/>
    <lineage>
        <taxon>Bacteria</taxon>
        <taxon>Pseudomonadati</taxon>
        <taxon>Pseudomonadota</taxon>
        <taxon>Gammaproteobacteria</taxon>
        <taxon>Alteromonadales</taxon>
        <taxon>Alteromonadaceae</taxon>
        <taxon>Aliiglaciecola</taxon>
    </lineage>
</organism>
<dbReference type="Proteomes" id="UP000006334">
    <property type="component" value="Unassembled WGS sequence"/>
</dbReference>
<gene>
    <name evidence="3" type="ORF">GLIP_3681</name>
</gene>
<dbReference type="RefSeq" id="WP_008846094.1">
    <property type="nucleotide sequence ID" value="NZ_BAEN01000068.1"/>
</dbReference>
<proteinExistence type="predicted"/>
<accession>K6YDS2</accession>
<dbReference type="eggNOG" id="COG4733">
    <property type="taxonomic scope" value="Bacteria"/>
</dbReference>
<evidence type="ECO:0000256" key="1">
    <source>
        <dbReference type="SAM" id="SignalP"/>
    </source>
</evidence>
<comment type="caution">
    <text evidence="3">The sequence shown here is derived from an EMBL/GenBank/DDBJ whole genome shotgun (WGS) entry which is preliminary data.</text>
</comment>
<dbReference type="OrthoDB" id="5430002at2"/>
<dbReference type="Pfam" id="PF07589">
    <property type="entry name" value="PEP-CTERM"/>
    <property type="match status" value="1"/>
</dbReference>
<protein>
    <recommendedName>
        <fullName evidence="2">Ice-binding protein C-terminal domain-containing protein</fullName>
    </recommendedName>
</protein>
<dbReference type="NCBIfam" id="TIGR02595">
    <property type="entry name" value="PEP_CTERM"/>
    <property type="match status" value="1"/>
</dbReference>
<keyword evidence="4" id="KW-1185">Reference proteome</keyword>
<dbReference type="AlphaFoldDB" id="K6YDS2"/>
<dbReference type="STRING" id="1127673.GLIP_3681"/>
<feature type="domain" description="Ice-binding protein C-terminal" evidence="2">
    <location>
        <begin position="267"/>
        <end position="288"/>
    </location>
</feature>
<dbReference type="EMBL" id="BAEN01000068">
    <property type="protein sequence ID" value="GAC16292.1"/>
    <property type="molecule type" value="Genomic_DNA"/>
</dbReference>
<evidence type="ECO:0000259" key="2">
    <source>
        <dbReference type="Pfam" id="PF07589"/>
    </source>
</evidence>
<keyword evidence="1" id="KW-0732">Signal</keyword>
<evidence type="ECO:0000313" key="4">
    <source>
        <dbReference type="Proteomes" id="UP000006334"/>
    </source>
</evidence>
<dbReference type="InterPro" id="IPR013424">
    <property type="entry name" value="Ice-binding_C"/>
</dbReference>